<proteinExistence type="predicted"/>
<reference evidence="2 3" key="2">
    <citation type="submission" date="2018-04" db="EMBL/GenBank/DDBJ databases">
        <title>Genomic sequence of a freshwater isolate of Shewanella morhuae.</title>
        <authorList>
            <person name="Castillo D.E."/>
            <person name="Gram L."/>
        </authorList>
    </citation>
    <scope>NUCLEOTIDE SEQUENCE [LARGE SCALE GENOMIC DNA]</scope>
    <source>
        <strain evidence="2 3">CW7</strain>
    </source>
</reference>
<sequence>MKKIFTQQLRIADEMKSESEKLNYLTAIIRSILQLAVTTSLEVFSVSGYSEDTTLPELIERFHTPSDGMPIHILDLLIPILRCYIDSKFLIGFFEKRKEYPMPLSKELQDWVQFRNSRQGHGVLDNKKTIEWSQKTSTIIKQCLLVFEKIIPEITTEKTLHLKSNKLNLYIKSPMVIDNCAIVILKISQKKSGWQMKAQLLSHSDSDEILIQLPEENIFTPSSDLIENYKIIELESENGEYHILEHNIPIRQTDTFEGREKELKIFKEWINDEDSRKCLIYGDGGYGKTTLLLEALNSLLENGFKINTPLPTVICYYTAKMTRWTSDGLTHYTSIEPVLDESVRELMKCLYSVLPKEWYTVSGSALIDKAVNELKKNGYTRDDILLVLDNTETLATTTQETIELARLLQVLGKKLGRIIITSRRQEAIEAKPILIEGLTIKDCVNLLQALAHKHKAEPIRQAGETKLRKISEKLSRKPILLEALVVYIGRQRNISIDQAMENLYKRSNEELLEFLYEDAWNRISQLQKEVFYILVSLTCPLDQYSISRACQLLEIQHSELQSSLAETHFASVTDYGTHYSLELVDLAKRFFHKKLKELNSEEKRSIEKYAIEVDSYAKERESIELAYRKDRVAEAFRSDFAKAAKVAVDKGDICRAIENFELAIEDDPLNSALHDRYSWLLAHKVKDLNKALEMSEKSVILNNKNCDAVVNLALIQYRLGELELGDKNISTSVSLGRPESFAFLQMAIARFTMSRKSINTDTAYKYLLDAEILLNNAQKKHKARSGYDAKNLQEILKFKNLVLKKLNDFRLTKV</sequence>
<accession>A0ABX5HXC3</accession>
<dbReference type="Gene3D" id="1.25.40.10">
    <property type="entry name" value="Tetratricopeptide repeat domain"/>
    <property type="match status" value="1"/>
</dbReference>
<reference evidence="2 3" key="1">
    <citation type="submission" date="2018-03" db="EMBL/GenBank/DDBJ databases">
        <authorList>
            <person name="Dailey F.E."/>
        </authorList>
    </citation>
    <scope>NUCLEOTIDE SEQUENCE [LARGE SCALE GENOMIC DNA]</scope>
    <source>
        <strain evidence="2 3">CW7</strain>
    </source>
</reference>
<dbReference type="SUPFAM" id="SSF48452">
    <property type="entry name" value="TPR-like"/>
    <property type="match status" value="1"/>
</dbReference>
<name>A0ABX5HXC3_9GAMM</name>
<protein>
    <recommendedName>
        <fullName evidence="1">ATPase domain-containing protein</fullName>
    </recommendedName>
</protein>
<keyword evidence="3" id="KW-1185">Reference proteome</keyword>
<evidence type="ECO:0000313" key="3">
    <source>
        <dbReference type="Proteomes" id="UP000240506"/>
    </source>
</evidence>
<comment type="caution">
    <text evidence="2">The sequence shown here is derived from an EMBL/GenBank/DDBJ whole genome shotgun (WGS) entry which is preliminary data.</text>
</comment>
<dbReference type="Pfam" id="PF01637">
    <property type="entry name" value="ATPase_2"/>
    <property type="match status" value="1"/>
</dbReference>
<dbReference type="InterPro" id="IPR027417">
    <property type="entry name" value="P-loop_NTPase"/>
</dbReference>
<dbReference type="InterPro" id="IPR011579">
    <property type="entry name" value="ATPase_dom"/>
</dbReference>
<gene>
    <name evidence="2" type="ORF">C9I43_14205</name>
</gene>
<feature type="domain" description="ATPase" evidence="1">
    <location>
        <begin position="257"/>
        <end position="413"/>
    </location>
</feature>
<organism evidence="2 3">
    <name type="scientific">Shewanella morhuae</name>
    <dbReference type="NCBI Taxonomy" id="365591"/>
    <lineage>
        <taxon>Bacteria</taxon>
        <taxon>Pseudomonadati</taxon>
        <taxon>Pseudomonadota</taxon>
        <taxon>Gammaproteobacteria</taxon>
        <taxon>Alteromonadales</taxon>
        <taxon>Shewanellaceae</taxon>
        <taxon>Shewanella</taxon>
    </lineage>
</organism>
<evidence type="ECO:0000313" key="2">
    <source>
        <dbReference type="EMBL" id="PTA51563.1"/>
    </source>
</evidence>
<dbReference type="Gene3D" id="3.40.50.300">
    <property type="entry name" value="P-loop containing nucleotide triphosphate hydrolases"/>
    <property type="match status" value="1"/>
</dbReference>
<dbReference type="InterPro" id="IPR011990">
    <property type="entry name" value="TPR-like_helical_dom_sf"/>
</dbReference>
<dbReference type="SUPFAM" id="SSF52540">
    <property type="entry name" value="P-loop containing nucleoside triphosphate hydrolases"/>
    <property type="match status" value="1"/>
</dbReference>
<dbReference type="EMBL" id="PYSG01000002">
    <property type="protein sequence ID" value="PTA51563.1"/>
    <property type="molecule type" value="Genomic_DNA"/>
</dbReference>
<evidence type="ECO:0000259" key="1">
    <source>
        <dbReference type="Pfam" id="PF01637"/>
    </source>
</evidence>
<dbReference type="Proteomes" id="UP000240506">
    <property type="component" value="Unassembled WGS sequence"/>
</dbReference>
<dbReference type="RefSeq" id="WP_107883895.1">
    <property type="nucleotide sequence ID" value="NZ_PYSG01000002.1"/>
</dbReference>